<keyword evidence="3" id="KW-1185">Reference proteome</keyword>
<dbReference type="Proteomes" id="UP001500102">
    <property type="component" value="Unassembled WGS sequence"/>
</dbReference>
<gene>
    <name evidence="2" type="ORF">GCM10009825_31970</name>
</gene>
<name>A0ABN2ZI11_9MICC</name>
<protein>
    <submittedName>
        <fullName evidence="2">Uncharacterized protein</fullName>
    </submittedName>
</protein>
<organism evidence="2 3">
    <name type="scientific">Arthrobacter humicola</name>
    <dbReference type="NCBI Taxonomy" id="409291"/>
    <lineage>
        <taxon>Bacteria</taxon>
        <taxon>Bacillati</taxon>
        <taxon>Actinomycetota</taxon>
        <taxon>Actinomycetes</taxon>
        <taxon>Micrococcales</taxon>
        <taxon>Micrococcaceae</taxon>
        <taxon>Arthrobacter</taxon>
    </lineage>
</organism>
<dbReference type="EMBL" id="BAAAQB010000039">
    <property type="protein sequence ID" value="GAA2142492.1"/>
    <property type="molecule type" value="Genomic_DNA"/>
</dbReference>
<sequence length="94" mass="10058">MTMLRSPSRRGGRRGTPLPDTFDARGFPEDWGSIKVGSSVEVVISAHHAYVGRTDSKTPDSAVVRVVSAGCHGRRMYGHRDGIRLLGIIPGGTA</sequence>
<comment type="caution">
    <text evidence="2">The sequence shown here is derived from an EMBL/GenBank/DDBJ whole genome shotgun (WGS) entry which is preliminary data.</text>
</comment>
<evidence type="ECO:0000313" key="3">
    <source>
        <dbReference type="Proteomes" id="UP001500102"/>
    </source>
</evidence>
<feature type="region of interest" description="Disordered" evidence="1">
    <location>
        <begin position="1"/>
        <end position="25"/>
    </location>
</feature>
<evidence type="ECO:0000256" key="1">
    <source>
        <dbReference type="SAM" id="MobiDB-lite"/>
    </source>
</evidence>
<evidence type="ECO:0000313" key="2">
    <source>
        <dbReference type="EMBL" id="GAA2142492.1"/>
    </source>
</evidence>
<accession>A0ABN2ZI11</accession>
<reference evidence="3" key="1">
    <citation type="journal article" date="2019" name="Int. J. Syst. Evol. Microbiol.">
        <title>The Global Catalogue of Microorganisms (GCM) 10K type strain sequencing project: providing services to taxonomists for standard genome sequencing and annotation.</title>
        <authorList>
            <consortium name="The Broad Institute Genomics Platform"/>
            <consortium name="The Broad Institute Genome Sequencing Center for Infectious Disease"/>
            <person name="Wu L."/>
            <person name="Ma J."/>
        </authorList>
    </citation>
    <scope>NUCLEOTIDE SEQUENCE [LARGE SCALE GENOMIC DNA]</scope>
    <source>
        <strain evidence="3">JCM 15921</strain>
    </source>
</reference>
<proteinExistence type="predicted"/>